<feature type="region of interest" description="Disordered" evidence="1">
    <location>
        <begin position="1"/>
        <end position="46"/>
    </location>
</feature>
<evidence type="ECO:0000256" key="1">
    <source>
        <dbReference type="SAM" id="MobiDB-lite"/>
    </source>
</evidence>
<dbReference type="AlphaFoldDB" id="A0ABD3EVP7"/>
<protein>
    <submittedName>
        <fullName evidence="2">Uncharacterized protein</fullName>
    </submittedName>
</protein>
<dbReference type="Proteomes" id="UP001632037">
    <property type="component" value="Unassembled WGS sequence"/>
</dbReference>
<dbReference type="EMBL" id="JBIMZQ010000057">
    <property type="protein sequence ID" value="KAL3658040.1"/>
    <property type="molecule type" value="Genomic_DNA"/>
</dbReference>
<evidence type="ECO:0000313" key="2">
    <source>
        <dbReference type="EMBL" id="KAL3658040.1"/>
    </source>
</evidence>
<name>A0ABD3EVP7_9STRA</name>
<sequence>MAKRKHDGADGDADDRQTQKRQRRLPPMDGGAANEGASSMPSASDLGGSIAFKEAWQLLKRDGWQHKPPPRRSLDLQYRYIRPGGDPNGTEGDDYLLGEAVTAGKTAVQASWRQKRIRSHLYALATRVQLQWQVVSVGMAVAQFQGNEEVVVVGDVQAVQVQPQIQLILSVVVM</sequence>
<accession>A0ABD3EVP7</accession>
<gene>
    <name evidence="2" type="ORF">V7S43_016885</name>
</gene>
<dbReference type="PANTHER" id="PTHR37069:SF2">
    <property type="entry name" value="PIGGYBAC TRANSPOSABLE ELEMENT-DERIVED PROTEIN DOMAIN-CONTAINING PROTEIN"/>
    <property type="match status" value="1"/>
</dbReference>
<organism evidence="2 3">
    <name type="scientific">Phytophthora oleae</name>
    <dbReference type="NCBI Taxonomy" id="2107226"/>
    <lineage>
        <taxon>Eukaryota</taxon>
        <taxon>Sar</taxon>
        <taxon>Stramenopiles</taxon>
        <taxon>Oomycota</taxon>
        <taxon>Peronosporomycetes</taxon>
        <taxon>Peronosporales</taxon>
        <taxon>Peronosporaceae</taxon>
        <taxon>Phytophthora</taxon>
    </lineage>
</organism>
<reference evidence="2 3" key="1">
    <citation type="submission" date="2024-09" db="EMBL/GenBank/DDBJ databases">
        <title>Genome sequencing and assembly of Phytophthora oleae, isolate VK10A, causative agent of rot of olive drupes.</title>
        <authorList>
            <person name="Conti Taguali S."/>
            <person name="Riolo M."/>
            <person name="La Spada F."/>
            <person name="Cacciola S.O."/>
            <person name="Dionisio G."/>
        </authorList>
    </citation>
    <scope>NUCLEOTIDE SEQUENCE [LARGE SCALE GENOMIC DNA]</scope>
    <source>
        <strain evidence="2 3">VK10A</strain>
    </source>
</reference>
<proteinExistence type="predicted"/>
<comment type="caution">
    <text evidence="2">The sequence shown here is derived from an EMBL/GenBank/DDBJ whole genome shotgun (WGS) entry which is preliminary data.</text>
</comment>
<evidence type="ECO:0000313" key="3">
    <source>
        <dbReference type="Proteomes" id="UP001632037"/>
    </source>
</evidence>
<keyword evidence="3" id="KW-1185">Reference proteome</keyword>
<dbReference type="PANTHER" id="PTHR37069">
    <property type="entry name" value="DDE_TNP_1_7 DOMAIN-CONTAINING PROTEIN"/>
    <property type="match status" value="1"/>
</dbReference>